<dbReference type="EMBL" id="JAIEZQ010000002">
    <property type="protein sequence ID" value="MBY9075159.1"/>
    <property type="molecule type" value="Genomic_DNA"/>
</dbReference>
<keyword evidence="1" id="KW-1133">Transmembrane helix</keyword>
<name>A0ABS7RL12_9ACTN</name>
<protein>
    <recommendedName>
        <fullName evidence="4">MFS transporter</fullName>
    </recommendedName>
</protein>
<keyword evidence="1" id="KW-0472">Membrane</keyword>
<feature type="transmembrane region" description="Helical" evidence="1">
    <location>
        <begin position="67"/>
        <end position="92"/>
    </location>
</feature>
<dbReference type="Proteomes" id="UP000754710">
    <property type="component" value="Unassembled WGS sequence"/>
</dbReference>
<dbReference type="RefSeq" id="WP_221024946.1">
    <property type="nucleotide sequence ID" value="NZ_JAIEZQ010000002.1"/>
</dbReference>
<comment type="caution">
    <text evidence="2">The sequence shown here is derived from an EMBL/GenBank/DDBJ whole genome shotgun (WGS) entry which is preliminary data.</text>
</comment>
<evidence type="ECO:0000313" key="3">
    <source>
        <dbReference type="Proteomes" id="UP000754710"/>
    </source>
</evidence>
<reference evidence="2 3" key="1">
    <citation type="submission" date="2021-08" db="EMBL/GenBank/DDBJ databases">
        <title>Nocardioides bacterium WL0053 sp. nov., isolated from the sediment.</title>
        <authorList>
            <person name="Wang L."/>
            <person name="Zhang D."/>
            <person name="Zhang A."/>
        </authorList>
    </citation>
    <scope>NUCLEOTIDE SEQUENCE [LARGE SCALE GENOMIC DNA]</scope>
    <source>
        <strain evidence="2 3">WL0053</strain>
    </source>
</reference>
<organism evidence="2 3">
    <name type="scientific">Nocardioides jiangsuensis</name>
    <dbReference type="NCBI Taxonomy" id="2866161"/>
    <lineage>
        <taxon>Bacteria</taxon>
        <taxon>Bacillati</taxon>
        <taxon>Actinomycetota</taxon>
        <taxon>Actinomycetes</taxon>
        <taxon>Propionibacteriales</taxon>
        <taxon>Nocardioidaceae</taxon>
        <taxon>Nocardioides</taxon>
    </lineage>
</organism>
<evidence type="ECO:0000313" key="2">
    <source>
        <dbReference type="EMBL" id="MBY9075159.1"/>
    </source>
</evidence>
<keyword evidence="1" id="KW-0812">Transmembrane</keyword>
<evidence type="ECO:0000256" key="1">
    <source>
        <dbReference type="SAM" id="Phobius"/>
    </source>
</evidence>
<accession>A0ABS7RL12</accession>
<feature type="transmembrane region" description="Helical" evidence="1">
    <location>
        <begin position="41"/>
        <end position="60"/>
    </location>
</feature>
<gene>
    <name evidence="2" type="ORF">K1X13_10045</name>
</gene>
<keyword evidence="3" id="KW-1185">Reference proteome</keyword>
<proteinExistence type="predicted"/>
<evidence type="ECO:0008006" key="4">
    <source>
        <dbReference type="Google" id="ProtNLM"/>
    </source>
</evidence>
<sequence>MDTSAEARVVASFTFIVALLLGAWGALDNLITRLLAESELAGLGIALMPFAATAVAFQAAKAAEAAWARVLGGAAVMLGVLSSLGGVLYFLASY</sequence>